<feature type="repeat" description="ANK" evidence="3">
    <location>
        <begin position="370"/>
        <end position="402"/>
    </location>
</feature>
<dbReference type="AlphaFoldDB" id="A0AAN8K9V8"/>
<reference evidence="4 5" key="1">
    <citation type="submission" date="2024-01" db="EMBL/GenBank/DDBJ databases">
        <title>The genome of the rayed Mediterranean limpet Patella caerulea (Linnaeus, 1758).</title>
        <authorList>
            <person name="Anh-Thu Weber A."/>
            <person name="Halstead-Nussloch G."/>
        </authorList>
    </citation>
    <scope>NUCLEOTIDE SEQUENCE [LARGE SCALE GENOMIC DNA]</scope>
    <source>
        <strain evidence="4">AATW-2023a</strain>
        <tissue evidence="4">Whole specimen</tissue>
    </source>
</reference>
<accession>A0AAN8K9V8</accession>
<dbReference type="PANTHER" id="PTHR24198">
    <property type="entry name" value="ANKYRIN REPEAT AND PROTEIN KINASE DOMAIN-CONTAINING PROTEIN"/>
    <property type="match status" value="1"/>
</dbReference>
<name>A0AAN8K9V8_PATCE</name>
<feature type="repeat" description="ANK" evidence="3">
    <location>
        <begin position="579"/>
        <end position="611"/>
    </location>
</feature>
<proteinExistence type="predicted"/>
<keyword evidence="5" id="KW-1185">Reference proteome</keyword>
<evidence type="ECO:0000256" key="2">
    <source>
        <dbReference type="ARBA" id="ARBA00023043"/>
    </source>
</evidence>
<feature type="repeat" description="ANK" evidence="3">
    <location>
        <begin position="303"/>
        <end position="335"/>
    </location>
</feature>
<evidence type="ECO:0000313" key="5">
    <source>
        <dbReference type="Proteomes" id="UP001347796"/>
    </source>
</evidence>
<feature type="repeat" description="ANK" evidence="3">
    <location>
        <begin position="506"/>
        <end position="545"/>
    </location>
</feature>
<dbReference type="PROSITE" id="PS50297">
    <property type="entry name" value="ANK_REP_REGION"/>
    <property type="match status" value="3"/>
</dbReference>
<sequence length="855" mass="95259">MALSFRDYRDRIEVAVSNNDLKAVEDIINKPISLNDYESQCYYHCRVNHCVEALKNKDMTLLKLLLPLRYIITDGKLDELISVKLISTAIKSDFAEGVEFLHSQGLPLEVEKPGAKCCSTYYNYNKMRQSWSALVQSVEDGSCDVLKYCLSIPDLDNDPDPDLTLIMRACQTDNIRVLNILLDSDLKQTVNRQTSMSCHTALHMCIQGETTIDKQPFIKALVEAGAQVNAPSGNPSLIPVFMAAEAGLTKSLIFFVENGADINVTDKAGNGVLHYLAQNLKHTDNIEQCVDIFKDHINDRNQQQETSLHLAAARGNLLMTKSLIRLKCDVNIRGGNELRTPLLVALTKSECEVAETLILVGCDVGLADKDGVTPVMKSCTLRHVGLFKLLVEHGANINATDNNGNTIFEHCFIDSIIPSMESSCAEFLDALLSVKRNISFNPSVIIKAIKMRDVRALKLLLLHCCDINKISESGETLLTSASDLDDVHVLQLLIQSGCDVNGTNSRGETPLHKAAAIPRLFGAEKISEMIKILLQHGADVNVRDNNGKAVIMLVTETGNTDLFHEFLRESVDVNLQDNEGKTALMMALEKNRDDLSKALIEKLTNVNLFDKSGRTALMIAAEKNNKSLIEELITAGADVNYVDKNGRSSLHYVDIKTTNRSWINCFKLLLIHGSNASLDVPRQNGQKILHSLLAISEVDLNWFMIIENCSLKVLPVRSSNSCWQYHTEPLDLAKILYQSGCNAAIVGFTLILDPNGGKELSNQFSLFRRDMSLKSICRRQIRLCLGAGLRYKLSLTNLSCPLKEFVLMKDVIDEKYFKLKLNESDDKPLTFSNFLSDCNFNKPFNLDNPFAFKFN</sequence>
<dbReference type="PROSITE" id="PS50088">
    <property type="entry name" value="ANK_REPEAT"/>
    <property type="match status" value="6"/>
</dbReference>
<dbReference type="Pfam" id="PF12796">
    <property type="entry name" value="Ank_2"/>
    <property type="match status" value="4"/>
</dbReference>
<gene>
    <name evidence="4" type="ORF">SNE40_000124</name>
</gene>
<evidence type="ECO:0000256" key="3">
    <source>
        <dbReference type="PROSITE-ProRule" id="PRU00023"/>
    </source>
</evidence>
<dbReference type="Gene3D" id="1.25.40.20">
    <property type="entry name" value="Ankyrin repeat-containing domain"/>
    <property type="match status" value="2"/>
</dbReference>
<dbReference type="PANTHER" id="PTHR24198:SF165">
    <property type="entry name" value="ANKYRIN REPEAT-CONTAINING PROTEIN-RELATED"/>
    <property type="match status" value="1"/>
</dbReference>
<organism evidence="4 5">
    <name type="scientific">Patella caerulea</name>
    <name type="common">Rayed Mediterranean limpet</name>
    <dbReference type="NCBI Taxonomy" id="87958"/>
    <lineage>
        <taxon>Eukaryota</taxon>
        <taxon>Metazoa</taxon>
        <taxon>Spiralia</taxon>
        <taxon>Lophotrochozoa</taxon>
        <taxon>Mollusca</taxon>
        <taxon>Gastropoda</taxon>
        <taxon>Patellogastropoda</taxon>
        <taxon>Patelloidea</taxon>
        <taxon>Patellidae</taxon>
        <taxon>Patella</taxon>
    </lineage>
</organism>
<dbReference type="SMART" id="SM00248">
    <property type="entry name" value="ANK"/>
    <property type="match status" value="15"/>
</dbReference>
<dbReference type="Proteomes" id="UP001347796">
    <property type="component" value="Unassembled WGS sequence"/>
</dbReference>
<feature type="repeat" description="ANK" evidence="3">
    <location>
        <begin position="612"/>
        <end position="644"/>
    </location>
</feature>
<protein>
    <submittedName>
        <fullName evidence="4">Uncharacterized protein</fullName>
    </submittedName>
</protein>
<comment type="caution">
    <text evidence="4">The sequence shown here is derived from an EMBL/GenBank/DDBJ whole genome shotgun (WGS) entry which is preliminary data.</text>
</comment>
<keyword evidence="2 3" id="KW-0040">ANK repeat</keyword>
<feature type="repeat" description="ANK" evidence="3">
    <location>
        <begin position="473"/>
        <end position="505"/>
    </location>
</feature>
<keyword evidence="1" id="KW-0677">Repeat</keyword>
<dbReference type="InterPro" id="IPR036770">
    <property type="entry name" value="Ankyrin_rpt-contain_sf"/>
</dbReference>
<dbReference type="SUPFAM" id="SSF48403">
    <property type="entry name" value="Ankyrin repeat"/>
    <property type="match status" value="3"/>
</dbReference>
<dbReference type="EMBL" id="JAZGQO010000001">
    <property type="protein sequence ID" value="KAK6194499.1"/>
    <property type="molecule type" value="Genomic_DNA"/>
</dbReference>
<dbReference type="InterPro" id="IPR002110">
    <property type="entry name" value="Ankyrin_rpt"/>
</dbReference>
<evidence type="ECO:0000313" key="4">
    <source>
        <dbReference type="EMBL" id="KAK6194499.1"/>
    </source>
</evidence>
<dbReference type="PRINTS" id="PR01415">
    <property type="entry name" value="ANKYRIN"/>
</dbReference>
<evidence type="ECO:0000256" key="1">
    <source>
        <dbReference type="ARBA" id="ARBA00022737"/>
    </source>
</evidence>